<sequence>MKNLVKAIIAVMGEVENIDKNMTVGSGQNSYQGVSDKDVKIHVGKAMQKNGLVMMPISVEPTIKVDRWEETSTYNGNPTTRTKQSVFTEVKTKYLLMHESGESMEIVGYGHGVDSQDKSAGKATTYALKNALLYTFLVPTGAIDDADKVHSDEVKTAPKQQTQQLIVNMDAIRSQIKSVKTTADLNIIWTNNTPLHVNAEFVSLVTSRKKDLLAGENKKKSA</sequence>
<accession>A0A380CDZ9</accession>
<dbReference type="Pfam" id="PF04404">
    <property type="entry name" value="ERF"/>
    <property type="match status" value="1"/>
</dbReference>
<organism evidence="1 2">
    <name type="scientific">Sphingobacterium spiritivorum</name>
    <name type="common">Flavobacterium spiritivorum</name>
    <dbReference type="NCBI Taxonomy" id="258"/>
    <lineage>
        <taxon>Bacteria</taxon>
        <taxon>Pseudomonadati</taxon>
        <taxon>Bacteroidota</taxon>
        <taxon>Sphingobacteriia</taxon>
        <taxon>Sphingobacteriales</taxon>
        <taxon>Sphingobacteriaceae</taxon>
        <taxon>Sphingobacterium</taxon>
    </lineage>
</organism>
<dbReference type="AlphaFoldDB" id="A0A380CDZ9"/>
<reference evidence="1 2" key="1">
    <citation type="submission" date="2018-06" db="EMBL/GenBank/DDBJ databases">
        <authorList>
            <consortium name="Pathogen Informatics"/>
            <person name="Doyle S."/>
        </authorList>
    </citation>
    <scope>NUCLEOTIDE SEQUENCE [LARGE SCALE GENOMIC DNA]</scope>
    <source>
        <strain evidence="1 2">NCTC11388</strain>
    </source>
</reference>
<proteinExistence type="predicted"/>
<evidence type="ECO:0000313" key="1">
    <source>
        <dbReference type="EMBL" id="SUJ18505.1"/>
    </source>
</evidence>
<name>A0A380CDZ9_SPHSI</name>
<dbReference type="InterPro" id="IPR007499">
    <property type="entry name" value="ERF_bacteria_virus"/>
</dbReference>
<evidence type="ECO:0000313" key="2">
    <source>
        <dbReference type="Proteomes" id="UP000254893"/>
    </source>
</evidence>
<gene>
    <name evidence="1" type="ORF">NCTC11388_02787</name>
</gene>
<dbReference type="EMBL" id="UGYW01000002">
    <property type="protein sequence ID" value="SUJ18505.1"/>
    <property type="molecule type" value="Genomic_DNA"/>
</dbReference>
<protein>
    <submittedName>
        <fullName evidence="1">ERF superfamily</fullName>
    </submittedName>
</protein>
<dbReference type="RefSeq" id="WP_115170528.1">
    <property type="nucleotide sequence ID" value="NZ_UGYW01000002.1"/>
</dbReference>
<dbReference type="Proteomes" id="UP000254893">
    <property type="component" value="Unassembled WGS sequence"/>
</dbReference>